<comment type="caution">
    <text evidence="2">The sequence shown here is derived from an EMBL/GenBank/DDBJ whole genome shotgun (WGS) entry which is preliminary data.</text>
</comment>
<reference evidence="2 3" key="1">
    <citation type="submission" date="2015-07" db="EMBL/GenBank/DDBJ databases">
        <title>Genome sequence of Ornatilinea apprima DSM 23815.</title>
        <authorList>
            <person name="Hemp J."/>
            <person name="Ward L.M."/>
            <person name="Pace L.A."/>
            <person name="Fischer W.W."/>
        </authorList>
    </citation>
    <scope>NUCLEOTIDE SEQUENCE [LARGE SCALE GENOMIC DNA]</scope>
    <source>
        <strain evidence="2 3">P3M-1</strain>
    </source>
</reference>
<dbReference type="InterPro" id="IPR043129">
    <property type="entry name" value="ATPase_NBD"/>
</dbReference>
<organism evidence="2 3">
    <name type="scientific">Ornatilinea apprima</name>
    <dbReference type="NCBI Taxonomy" id="1134406"/>
    <lineage>
        <taxon>Bacteria</taxon>
        <taxon>Bacillati</taxon>
        <taxon>Chloroflexota</taxon>
        <taxon>Anaerolineae</taxon>
        <taxon>Anaerolineales</taxon>
        <taxon>Anaerolineaceae</taxon>
        <taxon>Ornatilinea</taxon>
    </lineage>
</organism>
<dbReference type="PANTHER" id="PTHR18964">
    <property type="entry name" value="ROK (REPRESSOR, ORF, KINASE) FAMILY"/>
    <property type="match status" value="1"/>
</dbReference>
<dbReference type="OrthoDB" id="9795247at2"/>
<dbReference type="STRING" id="1134406.ADN00_11650"/>
<name>A0A0P6XJQ4_9CHLR</name>
<accession>A0A0P6XJQ4</accession>
<dbReference type="SUPFAM" id="SSF53067">
    <property type="entry name" value="Actin-like ATPase domain"/>
    <property type="match status" value="1"/>
</dbReference>
<proteinExistence type="inferred from homology"/>
<dbReference type="PROSITE" id="PS01125">
    <property type="entry name" value="ROK"/>
    <property type="match status" value="1"/>
</dbReference>
<evidence type="ECO:0000313" key="3">
    <source>
        <dbReference type="Proteomes" id="UP000050417"/>
    </source>
</evidence>
<protein>
    <recommendedName>
        <fullName evidence="4">Glucokinase</fullName>
    </recommendedName>
</protein>
<dbReference type="InterPro" id="IPR000600">
    <property type="entry name" value="ROK"/>
</dbReference>
<dbReference type="Proteomes" id="UP000050417">
    <property type="component" value="Unassembled WGS sequence"/>
</dbReference>
<gene>
    <name evidence="2" type="ORF">ADN00_11650</name>
</gene>
<evidence type="ECO:0000313" key="2">
    <source>
        <dbReference type="EMBL" id="KPL76011.1"/>
    </source>
</evidence>
<dbReference type="AlphaFoldDB" id="A0A0P6XJQ4"/>
<dbReference type="Pfam" id="PF00480">
    <property type="entry name" value="ROK"/>
    <property type="match status" value="1"/>
</dbReference>
<dbReference type="RefSeq" id="WP_075063190.1">
    <property type="nucleotide sequence ID" value="NZ_LGCL01000026.1"/>
</dbReference>
<dbReference type="EMBL" id="LGCL01000026">
    <property type="protein sequence ID" value="KPL76011.1"/>
    <property type="molecule type" value="Genomic_DNA"/>
</dbReference>
<sequence>MKTIIAADIGGTGIRVAVYPFSGSTEPLAQKRIPTRGEGTAVERLVGLIRELWPAGHEVAGISAGFPGPVNPYEGIIYTAPNIADWKNLPLGQILSDTFHVPAMVGNDANMACLGEWKFGAAQGHRDVIYITISTGIGTGVISNNQLLLGAKGLATEMGHTVVNPEGPLCGCGHPGHIESYSSGTGITSFVKSQLAAGRESSLRGISRLSAKEIAEAAVTGDSLAKEAFEIAGTYLGIGISNFLHIFNPSIIVLGGGVSQTGSLILDPMRRSLKERVVSEEYIKDLVITPAQLQDNCGLLGCLAWAQINFKE</sequence>
<dbReference type="InterPro" id="IPR049874">
    <property type="entry name" value="ROK_cs"/>
</dbReference>
<keyword evidence="3" id="KW-1185">Reference proteome</keyword>
<evidence type="ECO:0000256" key="1">
    <source>
        <dbReference type="ARBA" id="ARBA00006479"/>
    </source>
</evidence>
<dbReference type="PANTHER" id="PTHR18964:SF149">
    <property type="entry name" value="BIFUNCTIONAL UDP-N-ACETYLGLUCOSAMINE 2-EPIMERASE_N-ACETYLMANNOSAMINE KINASE"/>
    <property type="match status" value="1"/>
</dbReference>
<comment type="similarity">
    <text evidence="1">Belongs to the ROK (NagC/XylR) family.</text>
</comment>
<evidence type="ECO:0008006" key="4">
    <source>
        <dbReference type="Google" id="ProtNLM"/>
    </source>
</evidence>
<dbReference type="Gene3D" id="3.30.420.40">
    <property type="match status" value="2"/>
</dbReference>